<organism evidence="2 3">
    <name type="scientific">Alteromonas gilva</name>
    <dbReference type="NCBI Taxonomy" id="2987522"/>
    <lineage>
        <taxon>Bacteria</taxon>
        <taxon>Pseudomonadati</taxon>
        <taxon>Pseudomonadota</taxon>
        <taxon>Gammaproteobacteria</taxon>
        <taxon>Alteromonadales</taxon>
        <taxon>Alteromonadaceae</taxon>
        <taxon>Alteromonas/Salinimonas group</taxon>
        <taxon>Alteromonas</taxon>
    </lineage>
</organism>
<keyword evidence="3" id="KW-1185">Reference proteome</keyword>
<proteinExistence type="predicted"/>
<accession>A0ABT5L2R8</accession>
<evidence type="ECO:0000259" key="1">
    <source>
        <dbReference type="PROSITE" id="PS51186"/>
    </source>
</evidence>
<dbReference type="EMBL" id="JAQQXP010000001">
    <property type="protein sequence ID" value="MDC8831331.1"/>
    <property type="molecule type" value="Genomic_DNA"/>
</dbReference>
<keyword evidence="2" id="KW-0012">Acyltransferase</keyword>
<sequence length="178" mass="19834">MTANIHPRSLALVTPDIAYKTSYEHYIKELGNEERYPFPMDFDHRDFPAMLQRIADFKAGINLPAGYVPSSTFWLVSSDELIGVVNIRHYLNEALREAGGHIGLGIRPSARGQSLGVYLLQQGILQAGALGVDVVHVHCYKNNLASANMILRCGGVLHSEYTEHDPVVQRYLITQTDN</sequence>
<dbReference type="InterPro" id="IPR000182">
    <property type="entry name" value="GNAT_dom"/>
</dbReference>
<dbReference type="PANTHER" id="PTHR39173:SF1">
    <property type="entry name" value="ACETYLTRANSFERASE"/>
    <property type="match status" value="1"/>
</dbReference>
<dbReference type="Proteomes" id="UP001218788">
    <property type="component" value="Unassembled WGS sequence"/>
</dbReference>
<dbReference type="EC" id="2.3.1.-" evidence="2"/>
<comment type="caution">
    <text evidence="2">The sequence shown here is derived from an EMBL/GenBank/DDBJ whole genome shotgun (WGS) entry which is preliminary data.</text>
</comment>
<evidence type="ECO:0000313" key="2">
    <source>
        <dbReference type="EMBL" id="MDC8831331.1"/>
    </source>
</evidence>
<dbReference type="GO" id="GO:0016746">
    <property type="term" value="F:acyltransferase activity"/>
    <property type="evidence" value="ECO:0007669"/>
    <property type="project" value="UniProtKB-KW"/>
</dbReference>
<feature type="domain" description="N-acetyltransferase" evidence="1">
    <location>
        <begin position="26"/>
        <end position="178"/>
    </location>
</feature>
<keyword evidence="2" id="KW-0808">Transferase</keyword>
<dbReference type="SUPFAM" id="SSF55729">
    <property type="entry name" value="Acyl-CoA N-acyltransferases (Nat)"/>
    <property type="match status" value="1"/>
</dbReference>
<dbReference type="RefSeq" id="WP_273640569.1">
    <property type="nucleotide sequence ID" value="NZ_JAQQXP010000001.1"/>
</dbReference>
<dbReference type="Pfam" id="PF00583">
    <property type="entry name" value="Acetyltransf_1"/>
    <property type="match status" value="1"/>
</dbReference>
<name>A0ABT5L2R8_9ALTE</name>
<reference evidence="2 3" key="1">
    <citation type="submission" date="2022-10" db="EMBL/GenBank/DDBJ databases">
        <title>Alteromonas sp. chi3 Genome sequencing.</title>
        <authorList>
            <person name="Park S."/>
        </authorList>
    </citation>
    <scope>NUCLEOTIDE SEQUENCE [LARGE SCALE GENOMIC DNA]</scope>
    <source>
        <strain evidence="3">chi3</strain>
    </source>
</reference>
<dbReference type="Gene3D" id="3.40.630.30">
    <property type="match status" value="1"/>
</dbReference>
<gene>
    <name evidence="2" type="ORF">OIK42_11225</name>
</gene>
<evidence type="ECO:0000313" key="3">
    <source>
        <dbReference type="Proteomes" id="UP001218788"/>
    </source>
</evidence>
<dbReference type="PANTHER" id="PTHR39173">
    <property type="entry name" value="ACETYLTRANSFERASE"/>
    <property type="match status" value="1"/>
</dbReference>
<dbReference type="PROSITE" id="PS51186">
    <property type="entry name" value="GNAT"/>
    <property type="match status" value="1"/>
</dbReference>
<dbReference type="CDD" id="cd04301">
    <property type="entry name" value="NAT_SF"/>
    <property type="match status" value="1"/>
</dbReference>
<protein>
    <submittedName>
        <fullName evidence="2">GNAT family N-acetyltransferase</fullName>
        <ecNumber evidence="2">2.3.1.-</ecNumber>
    </submittedName>
</protein>
<dbReference type="InterPro" id="IPR016181">
    <property type="entry name" value="Acyl_CoA_acyltransferase"/>
</dbReference>